<evidence type="ECO:0000313" key="2">
    <source>
        <dbReference type="Proteomes" id="UP000649151"/>
    </source>
</evidence>
<gene>
    <name evidence="1" type="ORF">H8Z77_03670</name>
</gene>
<dbReference type="PROSITE" id="PS51257">
    <property type="entry name" value="PROKAR_LIPOPROTEIN"/>
    <property type="match status" value="1"/>
</dbReference>
<accession>A0ABR7IQK1</accession>
<comment type="caution">
    <text evidence="1">The sequence shown here is derived from an EMBL/GenBank/DDBJ whole genome shotgun (WGS) entry which is preliminary data.</text>
</comment>
<dbReference type="RefSeq" id="WP_186996211.1">
    <property type="nucleotide sequence ID" value="NZ_JACOQK010000001.1"/>
</dbReference>
<dbReference type="Proteomes" id="UP000649151">
    <property type="component" value="Unassembled WGS sequence"/>
</dbReference>
<evidence type="ECO:0000313" key="1">
    <source>
        <dbReference type="EMBL" id="MBC5787122.1"/>
    </source>
</evidence>
<name>A0ABR7IQK1_9CLOT</name>
<protein>
    <submittedName>
        <fullName evidence="1">Uncharacterized protein</fullName>
    </submittedName>
</protein>
<proteinExistence type="predicted"/>
<reference evidence="1 2" key="1">
    <citation type="submission" date="2020-08" db="EMBL/GenBank/DDBJ databases">
        <title>Genome public.</title>
        <authorList>
            <person name="Liu C."/>
            <person name="Sun Q."/>
        </authorList>
    </citation>
    <scope>NUCLEOTIDE SEQUENCE [LARGE SCALE GENOMIC DNA]</scope>
    <source>
        <strain evidence="1 2">NSJ-27</strain>
    </source>
</reference>
<dbReference type="EMBL" id="JACOQK010000001">
    <property type="protein sequence ID" value="MBC5787122.1"/>
    <property type="molecule type" value="Genomic_DNA"/>
</dbReference>
<organism evidence="1 2">
    <name type="scientific">Clostridium facile</name>
    <dbReference type="NCBI Taxonomy" id="2763035"/>
    <lineage>
        <taxon>Bacteria</taxon>
        <taxon>Bacillati</taxon>
        <taxon>Bacillota</taxon>
        <taxon>Clostridia</taxon>
        <taxon>Eubacteriales</taxon>
        <taxon>Clostridiaceae</taxon>
        <taxon>Clostridium</taxon>
    </lineage>
</organism>
<sequence length="233" mass="25927">MNKSKKAVAIVVAALCMGLMITGCGKQEGSLQESASQMSSEPESSHKSIQEELAEQYGVSTQAIQNIYDACAAVGMVTENMEFTTTETLENGNKSFTIIYEENEFKAYLYPDETVCEVDSGNNEIVFYQDGTVWEQVEDRIVTIAQKETLMEQSQEVVKEYLFYPETAVFSSDRKDWTITTSGTSYQVIGHVNCNDDAGNQATSEFDLTYMWDGSEDTKPIATSVMIDGQKME</sequence>
<keyword evidence="2" id="KW-1185">Reference proteome</keyword>